<dbReference type="AlphaFoldDB" id="A0A9P6E3P6"/>
<evidence type="ECO:0000313" key="2">
    <source>
        <dbReference type="Proteomes" id="UP000807306"/>
    </source>
</evidence>
<dbReference type="EMBL" id="MU157973">
    <property type="protein sequence ID" value="KAF9521932.1"/>
    <property type="molecule type" value="Genomic_DNA"/>
</dbReference>
<gene>
    <name evidence="1" type="ORF">CPB83DRAFT_840867</name>
</gene>
<sequence length="273" mass="29757">MAEESKIQGCLVEVAYPVDSKGIAIKPKDLARHVDETYFPKPQCFHGLPASLAVANPGVSGEPNVILICSVLDGYNLPCSFFINATNLLRTSSFIRYIHYQKRPVWVLPPDGTFAVPVVESMKRGVMRAHADLFPNSQERPEGCSLNCVVPDAFKQKLAEPLSLLPLQEMTIPKCHRVSMSGEVGSQDDNEENISTIGTVSNRHPAMLLLESISSSYSSIPPLEAVSFSLESTDDRVPATHLPPFLSLGPESRTGKLSSPVVFAVPREISQSI</sequence>
<dbReference type="OrthoDB" id="3121424at2759"/>
<evidence type="ECO:0000313" key="1">
    <source>
        <dbReference type="EMBL" id="KAF9521932.1"/>
    </source>
</evidence>
<reference evidence="1" key="1">
    <citation type="submission" date="2020-11" db="EMBL/GenBank/DDBJ databases">
        <authorList>
            <consortium name="DOE Joint Genome Institute"/>
            <person name="Ahrendt S."/>
            <person name="Riley R."/>
            <person name="Andreopoulos W."/>
            <person name="Labutti K."/>
            <person name="Pangilinan J."/>
            <person name="Ruiz-Duenas F.J."/>
            <person name="Barrasa J.M."/>
            <person name="Sanchez-Garcia M."/>
            <person name="Camarero S."/>
            <person name="Miyauchi S."/>
            <person name="Serrano A."/>
            <person name="Linde D."/>
            <person name="Babiker R."/>
            <person name="Drula E."/>
            <person name="Ayuso-Fernandez I."/>
            <person name="Pacheco R."/>
            <person name="Padilla G."/>
            <person name="Ferreira P."/>
            <person name="Barriuso J."/>
            <person name="Kellner H."/>
            <person name="Castanera R."/>
            <person name="Alfaro M."/>
            <person name="Ramirez L."/>
            <person name="Pisabarro A.G."/>
            <person name="Kuo A."/>
            <person name="Tritt A."/>
            <person name="Lipzen A."/>
            <person name="He G."/>
            <person name="Yan M."/>
            <person name="Ng V."/>
            <person name="Cullen D."/>
            <person name="Martin F."/>
            <person name="Rosso M.-N."/>
            <person name="Henrissat B."/>
            <person name="Hibbett D."/>
            <person name="Martinez A.T."/>
            <person name="Grigoriev I.V."/>
        </authorList>
    </citation>
    <scope>NUCLEOTIDE SEQUENCE</scope>
    <source>
        <strain evidence="1">CBS 506.95</strain>
    </source>
</reference>
<proteinExistence type="predicted"/>
<dbReference type="Proteomes" id="UP000807306">
    <property type="component" value="Unassembled WGS sequence"/>
</dbReference>
<comment type="caution">
    <text evidence="1">The sequence shown here is derived from an EMBL/GenBank/DDBJ whole genome shotgun (WGS) entry which is preliminary data.</text>
</comment>
<protein>
    <submittedName>
        <fullName evidence="1">Uncharacterized protein</fullName>
    </submittedName>
</protein>
<name>A0A9P6E3P6_9AGAR</name>
<keyword evidence="2" id="KW-1185">Reference proteome</keyword>
<accession>A0A9P6E3P6</accession>
<organism evidence="1 2">
    <name type="scientific">Crepidotus variabilis</name>
    <dbReference type="NCBI Taxonomy" id="179855"/>
    <lineage>
        <taxon>Eukaryota</taxon>
        <taxon>Fungi</taxon>
        <taxon>Dikarya</taxon>
        <taxon>Basidiomycota</taxon>
        <taxon>Agaricomycotina</taxon>
        <taxon>Agaricomycetes</taxon>
        <taxon>Agaricomycetidae</taxon>
        <taxon>Agaricales</taxon>
        <taxon>Agaricineae</taxon>
        <taxon>Crepidotaceae</taxon>
        <taxon>Crepidotus</taxon>
    </lineage>
</organism>